<feature type="domain" description="N-acetyltransferase" evidence="1">
    <location>
        <begin position="1"/>
        <end position="159"/>
    </location>
</feature>
<evidence type="ECO:0000313" key="3">
    <source>
        <dbReference type="Proteomes" id="UP000325002"/>
    </source>
</evidence>
<dbReference type="Gene3D" id="3.40.630.30">
    <property type="match status" value="1"/>
</dbReference>
<gene>
    <name evidence="2" type="ORF">EPJ81_09410</name>
</gene>
<dbReference type="GO" id="GO:0016747">
    <property type="term" value="F:acyltransferase activity, transferring groups other than amino-acyl groups"/>
    <property type="evidence" value="ECO:0007669"/>
    <property type="project" value="InterPro"/>
</dbReference>
<keyword evidence="2" id="KW-0808">Transferase</keyword>
<dbReference type="SUPFAM" id="SSF55729">
    <property type="entry name" value="Acyl-CoA N-acyltransferases (Nat)"/>
    <property type="match status" value="1"/>
</dbReference>
<evidence type="ECO:0000313" key="2">
    <source>
        <dbReference type="EMBL" id="TXJ36556.1"/>
    </source>
</evidence>
<comment type="caution">
    <text evidence="2">The sequence shown here is derived from an EMBL/GenBank/DDBJ whole genome shotgun (WGS) entry which is preliminary data.</text>
</comment>
<dbReference type="Proteomes" id="UP000325002">
    <property type="component" value="Unassembled WGS sequence"/>
</dbReference>
<dbReference type="PANTHER" id="PTHR43072:SF8">
    <property type="entry name" value="ACYLTRANSFERASE FABY-RELATED"/>
    <property type="match status" value="1"/>
</dbReference>
<evidence type="ECO:0000259" key="1">
    <source>
        <dbReference type="PROSITE" id="PS51186"/>
    </source>
</evidence>
<sequence length="192" mass="22503">MKIRLAKISDASSLLKIYSQYIETAITFEYILPTVSEFEKRIENIIEKYPYLVCEEKEEILGYAYVHRYIEREAYQWNVELSIYLDKSSVSKGFGKKLCLTLIEILKFQGIKTIYSLITSPNIKSEKLHLSLGFEKIGEYHKTGYKCGNWHNVSIFEKEIAKHELNPKPFTFMKDIDLKTIEKIIENLDLSI</sequence>
<name>A0A5C8EFS2_9SPIR</name>
<organism evidence="2 3">
    <name type="scientific">Brachyspira aalborgi</name>
    <dbReference type="NCBI Taxonomy" id="29522"/>
    <lineage>
        <taxon>Bacteria</taxon>
        <taxon>Pseudomonadati</taxon>
        <taxon>Spirochaetota</taxon>
        <taxon>Spirochaetia</taxon>
        <taxon>Brachyspirales</taxon>
        <taxon>Brachyspiraceae</taxon>
        <taxon>Brachyspira</taxon>
    </lineage>
</organism>
<dbReference type="PANTHER" id="PTHR43072">
    <property type="entry name" value="N-ACETYLTRANSFERASE"/>
    <property type="match status" value="1"/>
</dbReference>
<proteinExistence type="predicted"/>
<accession>A0A5C8EFS2</accession>
<dbReference type="PROSITE" id="PS51186">
    <property type="entry name" value="GNAT"/>
    <property type="match status" value="1"/>
</dbReference>
<protein>
    <submittedName>
        <fullName evidence="2">N-acetyltransferase family protein</fullName>
    </submittedName>
</protein>
<dbReference type="Pfam" id="PF13420">
    <property type="entry name" value="Acetyltransf_4"/>
    <property type="match status" value="1"/>
</dbReference>
<dbReference type="InterPro" id="IPR016181">
    <property type="entry name" value="Acyl_CoA_acyltransferase"/>
</dbReference>
<reference evidence="2 3" key="1">
    <citation type="journal article" date="1992" name="Lakartidningen">
        <title>[Penicillin V and not amoxicillin is the first choice preparation in acute otitis].</title>
        <authorList>
            <person name="Kamme C."/>
            <person name="Lundgren K."/>
            <person name="Prellner K."/>
        </authorList>
    </citation>
    <scope>NUCLEOTIDE SEQUENCE [LARGE SCALE GENOMIC DNA]</scope>
    <source>
        <strain evidence="2 3">PC3997IV</strain>
    </source>
</reference>
<dbReference type="CDD" id="cd04301">
    <property type="entry name" value="NAT_SF"/>
    <property type="match status" value="1"/>
</dbReference>
<dbReference type="AlphaFoldDB" id="A0A5C8EFS2"/>
<dbReference type="EMBL" id="SAYD01000021">
    <property type="protein sequence ID" value="TXJ36556.1"/>
    <property type="molecule type" value="Genomic_DNA"/>
</dbReference>
<dbReference type="InterPro" id="IPR000182">
    <property type="entry name" value="GNAT_dom"/>
</dbReference>